<keyword evidence="1" id="KW-0732">Signal</keyword>
<proteinExistence type="predicted"/>
<reference evidence="2" key="1">
    <citation type="submission" date="2020-09" db="EMBL/GenBank/DDBJ databases">
        <title>Taishania pollutisoli gen. nov., sp. nov., Isolated from Tetrabromobisphenol A-Contaminated Soil.</title>
        <authorList>
            <person name="Chen Q."/>
        </authorList>
    </citation>
    <scope>NUCLEOTIDE SEQUENCE</scope>
    <source>
        <strain evidence="2">CZZ-1</strain>
    </source>
</reference>
<keyword evidence="3" id="KW-1185">Reference proteome</keyword>
<dbReference type="RefSeq" id="WP_216714377.1">
    <property type="nucleotide sequence ID" value="NZ_JACVEL010000008.1"/>
</dbReference>
<evidence type="ECO:0000313" key="3">
    <source>
        <dbReference type="Proteomes" id="UP000652681"/>
    </source>
</evidence>
<comment type="caution">
    <text evidence="2">The sequence shown here is derived from an EMBL/GenBank/DDBJ whole genome shotgun (WGS) entry which is preliminary data.</text>
</comment>
<feature type="signal peptide" evidence="1">
    <location>
        <begin position="1"/>
        <end position="21"/>
    </location>
</feature>
<dbReference type="Proteomes" id="UP000652681">
    <property type="component" value="Unassembled WGS sequence"/>
</dbReference>
<feature type="chain" id="PRO_5035207793" evidence="1">
    <location>
        <begin position="22"/>
        <end position="319"/>
    </location>
</feature>
<organism evidence="2 3">
    <name type="scientific">Taishania pollutisoli</name>
    <dbReference type="NCBI Taxonomy" id="2766479"/>
    <lineage>
        <taxon>Bacteria</taxon>
        <taxon>Pseudomonadati</taxon>
        <taxon>Bacteroidota</taxon>
        <taxon>Flavobacteriia</taxon>
        <taxon>Flavobacteriales</taxon>
        <taxon>Crocinitomicaceae</taxon>
        <taxon>Taishania</taxon>
    </lineage>
</organism>
<name>A0A8J6PJV3_9FLAO</name>
<evidence type="ECO:0000313" key="2">
    <source>
        <dbReference type="EMBL" id="MBC9813101.1"/>
    </source>
</evidence>
<protein>
    <submittedName>
        <fullName evidence="2">Oxidoreductase</fullName>
    </submittedName>
</protein>
<evidence type="ECO:0000256" key="1">
    <source>
        <dbReference type="SAM" id="SignalP"/>
    </source>
</evidence>
<dbReference type="AlphaFoldDB" id="A0A8J6PJV3"/>
<gene>
    <name evidence="2" type="ORF">H9Y05_11555</name>
</gene>
<dbReference type="EMBL" id="JACVEL010000008">
    <property type="protein sequence ID" value="MBC9813101.1"/>
    <property type="molecule type" value="Genomic_DNA"/>
</dbReference>
<accession>A0A8J6PJV3</accession>
<sequence length="319" mass="36831">MNLKLFALLLLCGILTGKAHSQELNLFSYWYIEDNAIGFISLSDVYALSEHPDSSAIPDIKKLSVDQSLSIALDGAYRQRFFRGTGISESDNVYIYNYAENKLKTFKAKELQVIALLDFYASVEEWPFSQYDYMIGFQIDNSQLTDFKENYYDVLVYIGKETPFITGALEPITWDRAEAKDKTLLSTVPTDDSFFTDREITDYTVGDTYTYESGGYTYYIQNLFDGNNELFVRHLIVLNSATKKLVCERLYDQWEGNGLTSLNIRGEENEYADYQWTGKLFNGMDPVIFGFQYFSFGCPYITILNSNDEEVYIYCDNRH</sequence>